<reference evidence="2 3" key="1">
    <citation type="journal article" date="2020" name="BMC Genomics">
        <title>Intraspecific diversification of the crop wild relative Brassica cretica Lam. using demographic model selection.</title>
        <authorList>
            <person name="Kioukis A."/>
            <person name="Michalopoulou V.A."/>
            <person name="Briers L."/>
            <person name="Pirintsos S."/>
            <person name="Studholme D.J."/>
            <person name="Pavlidis P."/>
            <person name="Sarris P.F."/>
        </authorList>
    </citation>
    <scope>NUCLEOTIDE SEQUENCE [LARGE SCALE GENOMIC DNA]</scope>
    <source>
        <strain evidence="3">cv. PFS-1207/04</strain>
    </source>
</reference>
<evidence type="ECO:0000256" key="1">
    <source>
        <dbReference type="SAM" id="Phobius"/>
    </source>
</evidence>
<feature type="transmembrane region" description="Helical" evidence="1">
    <location>
        <begin position="191"/>
        <end position="211"/>
    </location>
</feature>
<dbReference type="Proteomes" id="UP000266723">
    <property type="component" value="Unassembled WGS sequence"/>
</dbReference>
<feature type="transmembrane region" description="Helical" evidence="1">
    <location>
        <begin position="89"/>
        <end position="114"/>
    </location>
</feature>
<sequence>MKFEADDLPDCSDGEFEEMLKEQDDEEAIPADLENENLEVEKAHVKGDVAKKQGTRKRLFKPSTAGSTKMRIASALVSPRKRAPAKSRAVGVVFGCRLCFHTCLIIGIILRFTVIGLGQGYFAKLDWKMIGNNGFGGGLEHFCSAILLVPLIPVEKSPELKTKILLFLAGLEPTRRSLRLKIKSPCVVKKFHVAFCVFAVVAPPIVFKGNYLAFNAKTRLLHSHLGCISNLLASVLILTINYLCSCNSGILLAIDFLSDSSSQLHVLNLSNHSAHARNKRLQNRRSLLRKLDTTISDIGDARETIPDFITECGASHLVTDFSPLQEIRSCRNKVPPRGKGSLYNRLFLMGTEAVLDLAPAPEYTFLAYLCFSCWKLLQGCSILTSGYLVIVDMTLDLVTGNRYVCVTCCTRILVNNSTCVLAVSCFTLFS</sequence>
<evidence type="ECO:0000313" key="2">
    <source>
        <dbReference type="EMBL" id="KAF3542871.1"/>
    </source>
</evidence>
<evidence type="ECO:0000313" key="3">
    <source>
        <dbReference type="Proteomes" id="UP000266723"/>
    </source>
</evidence>
<comment type="caution">
    <text evidence="2">The sequence shown here is derived from an EMBL/GenBank/DDBJ whole genome shotgun (WGS) entry which is preliminary data.</text>
</comment>
<keyword evidence="1" id="KW-0472">Membrane</keyword>
<keyword evidence="3" id="KW-1185">Reference proteome</keyword>
<name>A0ABQ7BSM3_BRACR</name>
<proteinExistence type="predicted"/>
<dbReference type="EMBL" id="QGKV02000832">
    <property type="protein sequence ID" value="KAF3542871.1"/>
    <property type="molecule type" value="Genomic_DNA"/>
</dbReference>
<protein>
    <submittedName>
        <fullName evidence="2">Uncharacterized protein</fullName>
    </submittedName>
</protein>
<feature type="transmembrane region" description="Helical" evidence="1">
    <location>
        <begin position="231"/>
        <end position="254"/>
    </location>
</feature>
<accession>A0ABQ7BSM3</accession>
<keyword evidence="1" id="KW-0812">Transmembrane</keyword>
<organism evidence="2 3">
    <name type="scientific">Brassica cretica</name>
    <name type="common">Mustard</name>
    <dbReference type="NCBI Taxonomy" id="69181"/>
    <lineage>
        <taxon>Eukaryota</taxon>
        <taxon>Viridiplantae</taxon>
        <taxon>Streptophyta</taxon>
        <taxon>Embryophyta</taxon>
        <taxon>Tracheophyta</taxon>
        <taxon>Spermatophyta</taxon>
        <taxon>Magnoliopsida</taxon>
        <taxon>eudicotyledons</taxon>
        <taxon>Gunneridae</taxon>
        <taxon>Pentapetalae</taxon>
        <taxon>rosids</taxon>
        <taxon>malvids</taxon>
        <taxon>Brassicales</taxon>
        <taxon>Brassicaceae</taxon>
        <taxon>Brassiceae</taxon>
        <taxon>Brassica</taxon>
    </lineage>
</organism>
<keyword evidence="1" id="KW-1133">Transmembrane helix</keyword>
<gene>
    <name evidence="2" type="ORF">DY000_02002142</name>
</gene>